<dbReference type="Gene3D" id="3.30.420.610">
    <property type="entry name" value="LOTUS domain-like"/>
    <property type="match status" value="1"/>
</dbReference>
<dbReference type="SUPFAM" id="SSF63748">
    <property type="entry name" value="Tudor/PWWP/MBT"/>
    <property type="match status" value="1"/>
</dbReference>
<keyword evidence="1" id="KW-0694">RNA-binding</keyword>
<feature type="compositionally biased region" description="Low complexity" evidence="2">
    <location>
        <begin position="287"/>
        <end position="297"/>
    </location>
</feature>
<feature type="compositionally biased region" description="Basic and acidic residues" evidence="2">
    <location>
        <begin position="707"/>
        <end position="722"/>
    </location>
</feature>
<feature type="domain" description="HTH OST-type" evidence="4">
    <location>
        <begin position="5"/>
        <end position="82"/>
    </location>
</feature>
<evidence type="ECO:0000259" key="4">
    <source>
        <dbReference type="PROSITE" id="PS51644"/>
    </source>
</evidence>
<sequence>MSRQVPEHLQKEIRAVLLSKIGGVQLSDLQKDYRQLLCHSLDYRSLGFKNLKQFLLSIPDAARIVLVTKTNTEKVYGVSNAPLSSMNYTERKACYVPKEGEVLITSETTIDTNSSSAIMADHNKSLLREFVETNIRSNQKNLWTVCFPLRENFTDEDVIKIFSSYGTVAEISFTTRYGFVRFMTKQGAVDAFVALKERLDIRLASEGRNKNVAMPGSVHDSYEGVKNYLSKKPIIRGNSDNKTKSVGRGIIGQYADVSGINGPVTDPAGLGKRPSGAARHILRSASNSSCGSSISSSGAYQRAAPDMMQRPNAEQLKPQMFCSVGNGNINNEDMPYLEDVDVVPALEYDDGSTDEQPRNGINGDLGTTYGRGHHLGQPYGNDYACGELPVGRISQNDIDDRSYNLQVNSVHDGPEVFELFVKNFPYGTTAEKLVQPFISYGANGVNIVKNEYGKGTLAFVQFHDYEAAVEAFTNLDGAIFHGRNLVLGLSNSMICQEDILSKRLKKLTVKVKFDNITGSGKSHERRVILEDDDDDDDHHFDDVESNNRTMIHPNGPPLTSGDCLPLRYPSGQQSTSQHHRGNGESVYNRPHHNSGSQYKTRGKSQLPLCQDIDVGTASDSSGSNYEGRHGFVNFGDKRCQDIEIKIPGEHRYQAQQPPPSGHSKNWSCDSSVKSQRVLSGDGVPHNRGVTTPVSAYTDDTPDLEPGYTRREGNFVPRQEKRPPSLGNSEPTWVSPPVRYTSNSALHESMPTTVIKSHAMTFMSDTDSSVPATMRPQALERMMRDVCPGDRLLTVNDMLPEITVLVSYKENDTYFWGTLLNDHFKEGIEALLKLTGDMMEMSYTKPVSGNRAMTQYMGESCRVWIRGGDKVKADVVYIDYGNTETIDYSKLSGLPDRFWDLPPQAVPFRIQDPTQLTVDVNEKVHFTVAPSAGEFADRRMLSVSIHLIKDVLATNRFDGT</sequence>
<accession>A0AAD9N4R8</accession>
<dbReference type="AlphaFoldDB" id="A0AAD9N4R8"/>
<dbReference type="Gene3D" id="3.30.70.330">
    <property type="match status" value="2"/>
</dbReference>
<dbReference type="Gene3D" id="2.30.30.140">
    <property type="match status" value="1"/>
</dbReference>
<dbReference type="PROSITE" id="PS51644">
    <property type="entry name" value="HTH_OST"/>
    <property type="match status" value="1"/>
</dbReference>
<dbReference type="PANTHER" id="PTHR23147">
    <property type="entry name" value="SERINE/ARGININE RICH SPLICING FACTOR"/>
    <property type="match status" value="1"/>
</dbReference>
<dbReference type="InterPro" id="IPR025605">
    <property type="entry name" value="OST-HTH/LOTUS_dom"/>
</dbReference>
<organism evidence="5 6">
    <name type="scientific">Paralvinella palmiformis</name>
    <dbReference type="NCBI Taxonomy" id="53620"/>
    <lineage>
        <taxon>Eukaryota</taxon>
        <taxon>Metazoa</taxon>
        <taxon>Spiralia</taxon>
        <taxon>Lophotrochozoa</taxon>
        <taxon>Annelida</taxon>
        <taxon>Polychaeta</taxon>
        <taxon>Sedentaria</taxon>
        <taxon>Canalipalpata</taxon>
        <taxon>Terebellida</taxon>
        <taxon>Terebelliformia</taxon>
        <taxon>Alvinellidae</taxon>
        <taxon>Paralvinella</taxon>
    </lineage>
</organism>
<name>A0AAD9N4R8_9ANNE</name>
<evidence type="ECO:0000259" key="3">
    <source>
        <dbReference type="PROSITE" id="PS50102"/>
    </source>
</evidence>
<dbReference type="EMBL" id="JAODUP010000199">
    <property type="protein sequence ID" value="KAK2157072.1"/>
    <property type="molecule type" value="Genomic_DNA"/>
</dbReference>
<feature type="compositionally biased region" description="Polar residues" evidence="2">
    <location>
        <begin position="662"/>
        <end position="677"/>
    </location>
</feature>
<dbReference type="Pfam" id="PF00076">
    <property type="entry name" value="RRM_1"/>
    <property type="match status" value="1"/>
</dbReference>
<dbReference type="InterPro" id="IPR041966">
    <property type="entry name" value="LOTUS-like"/>
</dbReference>
<dbReference type="InterPro" id="IPR012677">
    <property type="entry name" value="Nucleotide-bd_a/b_plait_sf"/>
</dbReference>
<feature type="region of interest" description="Disordered" evidence="2">
    <location>
        <begin position="287"/>
        <end position="307"/>
    </location>
</feature>
<proteinExistence type="predicted"/>
<evidence type="ECO:0000256" key="2">
    <source>
        <dbReference type="SAM" id="MobiDB-lite"/>
    </source>
</evidence>
<feature type="domain" description="RRM" evidence="3">
    <location>
        <begin position="417"/>
        <end position="492"/>
    </location>
</feature>
<dbReference type="InterPro" id="IPR035979">
    <property type="entry name" value="RBD_domain_sf"/>
</dbReference>
<feature type="domain" description="RRM" evidence="3">
    <location>
        <begin position="140"/>
        <end position="217"/>
    </location>
</feature>
<dbReference type="Pfam" id="PF00567">
    <property type="entry name" value="TUDOR"/>
    <property type="match status" value="1"/>
</dbReference>
<evidence type="ECO:0000256" key="1">
    <source>
        <dbReference type="PROSITE-ProRule" id="PRU00176"/>
    </source>
</evidence>
<keyword evidence="6" id="KW-1185">Reference proteome</keyword>
<protein>
    <submittedName>
        <fullName evidence="5">Uncharacterized protein</fullName>
    </submittedName>
</protein>
<reference evidence="5" key="1">
    <citation type="journal article" date="2023" name="Mol. Biol. Evol.">
        <title>Third-Generation Sequencing Reveals the Adaptive Role of the Epigenome in Three Deep-Sea Polychaetes.</title>
        <authorList>
            <person name="Perez M."/>
            <person name="Aroh O."/>
            <person name="Sun Y."/>
            <person name="Lan Y."/>
            <person name="Juniper S.K."/>
            <person name="Young C.R."/>
            <person name="Angers B."/>
            <person name="Qian P.Y."/>
        </authorList>
    </citation>
    <scope>NUCLEOTIDE SEQUENCE</scope>
    <source>
        <strain evidence="5">P08H-3</strain>
    </source>
</reference>
<evidence type="ECO:0000313" key="6">
    <source>
        <dbReference type="Proteomes" id="UP001208570"/>
    </source>
</evidence>
<feature type="region of interest" description="Disordered" evidence="2">
    <location>
        <begin position="522"/>
        <end position="604"/>
    </location>
</feature>
<dbReference type="SMART" id="SM00360">
    <property type="entry name" value="RRM"/>
    <property type="match status" value="2"/>
</dbReference>
<dbReference type="InterPro" id="IPR050907">
    <property type="entry name" value="SRSF"/>
</dbReference>
<dbReference type="GO" id="GO:0003723">
    <property type="term" value="F:RNA binding"/>
    <property type="evidence" value="ECO:0007669"/>
    <property type="project" value="UniProtKB-UniRule"/>
</dbReference>
<dbReference type="InterPro" id="IPR000504">
    <property type="entry name" value="RRM_dom"/>
</dbReference>
<dbReference type="PROSITE" id="PS50102">
    <property type="entry name" value="RRM"/>
    <property type="match status" value="2"/>
</dbReference>
<evidence type="ECO:0000313" key="5">
    <source>
        <dbReference type="EMBL" id="KAK2157072.1"/>
    </source>
</evidence>
<dbReference type="InterPro" id="IPR002999">
    <property type="entry name" value="Tudor"/>
</dbReference>
<dbReference type="Pfam" id="PF12872">
    <property type="entry name" value="OST-HTH"/>
    <property type="match status" value="1"/>
</dbReference>
<gene>
    <name evidence="5" type="ORF">LSH36_199g00004</name>
</gene>
<dbReference type="SUPFAM" id="SSF54928">
    <property type="entry name" value="RNA-binding domain, RBD"/>
    <property type="match status" value="2"/>
</dbReference>
<dbReference type="CDD" id="cd00590">
    <property type="entry name" value="RRM_SF"/>
    <property type="match status" value="1"/>
</dbReference>
<dbReference type="Proteomes" id="UP001208570">
    <property type="component" value="Unassembled WGS sequence"/>
</dbReference>
<feature type="region of interest" description="Disordered" evidence="2">
    <location>
        <begin position="652"/>
        <end position="734"/>
    </location>
</feature>
<comment type="caution">
    <text evidence="5">The sequence shown here is derived from an EMBL/GenBank/DDBJ whole genome shotgun (WGS) entry which is preliminary data.</text>
</comment>